<protein>
    <submittedName>
        <fullName evidence="2">Uncharacterized protein</fullName>
    </submittedName>
</protein>
<evidence type="ECO:0000256" key="1">
    <source>
        <dbReference type="SAM" id="SignalP"/>
    </source>
</evidence>
<organism evidence="2 3">
    <name type="scientific">Urochloa decumbens</name>
    <dbReference type="NCBI Taxonomy" id="240449"/>
    <lineage>
        <taxon>Eukaryota</taxon>
        <taxon>Viridiplantae</taxon>
        <taxon>Streptophyta</taxon>
        <taxon>Embryophyta</taxon>
        <taxon>Tracheophyta</taxon>
        <taxon>Spermatophyta</taxon>
        <taxon>Magnoliopsida</taxon>
        <taxon>Liliopsida</taxon>
        <taxon>Poales</taxon>
        <taxon>Poaceae</taxon>
        <taxon>PACMAD clade</taxon>
        <taxon>Panicoideae</taxon>
        <taxon>Panicodae</taxon>
        <taxon>Paniceae</taxon>
        <taxon>Melinidinae</taxon>
        <taxon>Urochloa</taxon>
    </lineage>
</organism>
<dbReference type="PANTHER" id="PTHR35512:SF1">
    <property type="entry name" value="OS11G0550900 PROTEIN"/>
    <property type="match status" value="1"/>
</dbReference>
<dbReference type="EMBL" id="OZ075132">
    <property type="protein sequence ID" value="CAL4984131.1"/>
    <property type="molecule type" value="Genomic_DNA"/>
</dbReference>
<dbReference type="PANTHER" id="PTHR35512">
    <property type="entry name" value="OS11G0550900 PROTEIN"/>
    <property type="match status" value="1"/>
</dbReference>
<keyword evidence="1" id="KW-0732">Signal</keyword>
<dbReference type="AlphaFoldDB" id="A0ABC9APU3"/>
<evidence type="ECO:0000313" key="3">
    <source>
        <dbReference type="Proteomes" id="UP001497457"/>
    </source>
</evidence>
<proteinExistence type="predicted"/>
<name>A0ABC9APU3_9POAL</name>
<accession>A0ABC9APU3</accession>
<dbReference type="Proteomes" id="UP001497457">
    <property type="component" value="Chromosome 22rd"/>
</dbReference>
<feature type="chain" id="PRO_5044793072" evidence="1">
    <location>
        <begin position="26"/>
        <end position="268"/>
    </location>
</feature>
<evidence type="ECO:0000313" key="2">
    <source>
        <dbReference type="EMBL" id="CAL4984131.1"/>
    </source>
</evidence>
<sequence length="268" mass="29235">MLGFSTGQLLVILGACSVMMKPSDMVKIARTAGRMTGRAVGRLIVARRQLDEILGQSAATQVHKELKDAMTQLDSIRYEVQNLSRFSPGQFNMRQHNTGMAEASTSDASDVSVTKPEEFRHEIRSIIREEMENFLKTRSDSTQNFACTAEARKVGVVDDHTSLKSKDMKAVDTGLTNLHSQAMTYARLSEAPGLKTGSSLSVNYQEQFKESNGLLNVLPISAESAGLLPSRSGGPTGSDLVLEAVLEAEVAENAKYFVSQPHDQLPKE</sequence>
<keyword evidence="3" id="KW-1185">Reference proteome</keyword>
<reference evidence="3" key="1">
    <citation type="submission" date="2024-06" db="EMBL/GenBank/DDBJ databases">
        <authorList>
            <person name="Ryan C."/>
        </authorList>
    </citation>
    <scope>NUCLEOTIDE SEQUENCE [LARGE SCALE GENOMIC DNA]</scope>
</reference>
<gene>
    <name evidence="2" type="ORF">URODEC1_LOCUS57371</name>
</gene>
<feature type="signal peptide" evidence="1">
    <location>
        <begin position="1"/>
        <end position="25"/>
    </location>
</feature>
<reference evidence="2 3" key="2">
    <citation type="submission" date="2024-10" db="EMBL/GenBank/DDBJ databases">
        <authorList>
            <person name="Ryan C."/>
        </authorList>
    </citation>
    <scope>NUCLEOTIDE SEQUENCE [LARGE SCALE GENOMIC DNA]</scope>
</reference>